<comment type="caution">
    <text evidence="3">The sequence shown here is derived from an EMBL/GenBank/DDBJ whole genome shotgun (WGS) entry which is preliminary data.</text>
</comment>
<evidence type="ECO:0000259" key="2">
    <source>
        <dbReference type="Pfam" id="PF09835"/>
    </source>
</evidence>
<dbReference type="RefSeq" id="WP_160645640.1">
    <property type="nucleotide sequence ID" value="NZ_SIJB01000018.1"/>
</dbReference>
<feature type="domain" description="DUF2062" evidence="2">
    <location>
        <begin position="7"/>
        <end position="130"/>
    </location>
</feature>
<evidence type="ECO:0000313" key="3">
    <source>
        <dbReference type="EMBL" id="NBI28844.1"/>
    </source>
</evidence>
<keyword evidence="1" id="KW-1133">Transmembrane helix</keyword>
<dbReference type="AlphaFoldDB" id="A0A6N9Q2H1"/>
<dbReference type="InterPro" id="IPR018639">
    <property type="entry name" value="DUF2062"/>
</dbReference>
<dbReference type="EMBL" id="SIJB01000018">
    <property type="protein sequence ID" value="NBI28844.1"/>
    <property type="molecule type" value="Genomic_DNA"/>
</dbReference>
<dbReference type="Proteomes" id="UP000448943">
    <property type="component" value="Unassembled WGS sequence"/>
</dbReference>
<proteinExistence type="predicted"/>
<sequence>MKKWFRGVKYYCIRLFRLKSGAKQISLGFSLGFIPCWFPTFGIGPMLSIALAKIFKVNMVATIIAASLGSFIWPVLFIGNYQIGEWLFFRLEHMDALSMTYDFMIGAVINSILSSVILYFVLYFLFKRYRITILKKMKTKKA</sequence>
<feature type="transmembrane region" description="Helical" evidence="1">
    <location>
        <begin position="59"/>
        <end position="83"/>
    </location>
</feature>
<organism evidence="3 4">
    <name type="scientific">Chengkuizengella marina</name>
    <dbReference type="NCBI Taxonomy" id="2507566"/>
    <lineage>
        <taxon>Bacteria</taxon>
        <taxon>Bacillati</taxon>
        <taxon>Bacillota</taxon>
        <taxon>Bacilli</taxon>
        <taxon>Bacillales</taxon>
        <taxon>Paenibacillaceae</taxon>
        <taxon>Chengkuizengella</taxon>
    </lineage>
</organism>
<evidence type="ECO:0000256" key="1">
    <source>
        <dbReference type="SAM" id="Phobius"/>
    </source>
</evidence>
<name>A0A6N9Q2H1_9BACL</name>
<gene>
    <name evidence="3" type="ORF">ERL59_07725</name>
</gene>
<protein>
    <submittedName>
        <fullName evidence="3">DUF2062 domain-containing protein</fullName>
    </submittedName>
</protein>
<evidence type="ECO:0000313" key="4">
    <source>
        <dbReference type="Proteomes" id="UP000448943"/>
    </source>
</evidence>
<feature type="transmembrane region" description="Helical" evidence="1">
    <location>
        <begin position="25"/>
        <end position="47"/>
    </location>
</feature>
<keyword evidence="1" id="KW-0472">Membrane</keyword>
<reference evidence="3 4" key="1">
    <citation type="submission" date="2019-01" db="EMBL/GenBank/DDBJ databases">
        <title>Chengkuizengella sp. nov., isolated from deep-sea sediment of East Pacific Ocean.</title>
        <authorList>
            <person name="Yang J."/>
            <person name="Lai Q."/>
            <person name="Shao Z."/>
        </authorList>
    </citation>
    <scope>NUCLEOTIDE SEQUENCE [LARGE SCALE GENOMIC DNA]</scope>
    <source>
        <strain evidence="3 4">YPA3-1-1</strain>
    </source>
</reference>
<dbReference type="OrthoDB" id="2081705at2"/>
<keyword evidence="4" id="KW-1185">Reference proteome</keyword>
<dbReference type="PANTHER" id="PTHR40547">
    <property type="entry name" value="SLL0298 PROTEIN"/>
    <property type="match status" value="1"/>
</dbReference>
<dbReference type="PANTHER" id="PTHR40547:SF1">
    <property type="entry name" value="SLL0298 PROTEIN"/>
    <property type="match status" value="1"/>
</dbReference>
<keyword evidence="1" id="KW-0812">Transmembrane</keyword>
<feature type="transmembrane region" description="Helical" evidence="1">
    <location>
        <begin position="103"/>
        <end position="126"/>
    </location>
</feature>
<accession>A0A6N9Q2H1</accession>
<dbReference type="Pfam" id="PF09835">
    <property type="entry name" value="DUF2062"/>
    <property type="match status" value="1"/>
</dbReference>